<evidence type="ECO:0000256" key="1">
    <source>
        <dbReference type="SAM" id="MobiDB-lite"/>
    </source>
</evidence>
<gene>
    <name evidence="2" type="ORF">A4V09_23040</name>
</gene>
<evidence type="ECO:0000313" key="2">
    <source>
        <dbReference type="EMBL" id="ANU78371.1"/>
    </source>
</evidence>
<feature type="compositionally biased region" description="Basic and acidic residues" evidence="1">
    <location>
        <begin position="36"/>
        <end position="49"/>
    </location>
</feature>
<dbReference type="AlphaFoldDB" id="A0A1C7IFE1"/>
<feature type="region of interest" description="Disordered" evidence="1">
    <location>
        <begin position="1"/>
        <end position="55"/>
    </location>
</feature>
<evidence type="ECO:0000313" key="3">
    <source>
        <dbReference type="Proteomes" id="UP000092574"/>
    </source>
</evidence>
<dbReference type="EMBL" id="CP015405">
    <property type="protein sequence ID" value="ANU78371.1"/>
    <property type="molecule type" value="Genomic_DNA"/>
</dbReference>
<dbReference type="Proteomes" id="UP000092574">
    <property type="component" value="Chromosome"/>
</dbReference>
<accession>A0A1C7IFE1</accession>
<keyword evidence="3" id="KW-1185">Reference proteome</keyword>
<dbReference type="RefSeq" id="WP_065544454.1">
    <property type="nucleotide sequence ID" value="NZ_CP015405.2"/>
</dbReference>
<reference evidence="2" key="1">
    <citation type="submission" date="2017-04" db="EMBL/GenBank/DDBJ databases">
        <title>Complete Genome Sequences of Twelve Strains of a Stable Defined Moderately Diverse Mouse Microbiota 2 (sDMDMm2).</title>
        <authorList>
            <person name="Uchimura Y."/>
            <person name="Wyss M."/>
            <person name="Brugiroux S."/>
            <person name="Limenitakis J.P."/>
            <person name="Stecher B."/>
            <person name="McCoy K.D."/>
            <person name="Macpherson A.J."/>
        </authorList>
    </citation>
    <scope>NUCLEOTIDE SEQUENCE</scope>
    <source>
        <strain evidence="2">YL58</strain>
    </source>
</reference>
<sequence>MRAWDVGGARKEERKRSRGAASELGVEEGGSGGEVGGHEVEVEEHKEGVEGEDLEEEAGFGTIFKALYKSCKGFH</sequence>
<name>A0A1C7IFE1_9FIRM</name>
<organism evidence="2 3">
    <name type="scientific">Blautia pseudococcoides</name>
    <dbReference type="NCBI Taxonomy" id="1796616"/>
    <lineage>
        <taxon>Bacteria</taxon>
        <taxon>Bacillati</taxon>
        <taxon>Bacillota</taxon>
        <taxon>Clostridia</taxon>
        <taxon>Lachnospirales</taxon>
        <taxon>Lachnospiraceae</taxon>
        <taxon>Blautia</taxon>
    </lineage>
</organism>
<proteinExistence type="predicted"/>
<dbReference type="KEGG" id="byl:A4V09_23040"/>
<protein>
    <submittedName>
        <fullName evidence="2">Uncharacterized protein</fullName>
    </submittedName>
</protein>